<dbReference type="InterPro" id="IPR001466">
    <property type="entry name" value="Beta-lactam-related"/>
</dbReference>
<dbReference type="GO" id="GO:0016787">
    <property type="term" value="F:hydrolase activity"/>
    <property type="evidence" value="ECO:0007669"/>
    <property type="project" value="UniProtKB-KW"/>
</dbReference>
<keyword evidence="2" id="KW-0378">Hydrolase</keyword>
<dbReference type="KEGG" id="meso:BSQ44_05735"/>
<dbReference type="InterPro" id="IPR012338">
    <property type="entry name" value="Beta-lactam/transpept-like"/>
</dbReference>
<dbReference type="STRING" id="1670800.BSQ44_05735"/>
<reference evidence="3" key="1">
    <citation type="submission" date="2016-11" db="EMBL/GenBank/DDBJ databases">
        <title>Mesorhizobium oceanicum sp. nov., isolated from deep seawater in South China Sea.</title>
        <authorList>
            <person name="Fu G.-Y."/>
        </authorList>
    </citation>
    <scope>NUCLEOTIDE SEQUENCE [LARGE SCALE GENOMIC DNA]</scope>
    <source>
        <strain evidence="3">B7</strain>
    </source>
</reference>
<evidence type="ECO:0000313" key="2">
    <source>
        <dbReference type="EMBL" id="APH74430.1"/>
    </source>
</evidence>
<dbReference type="PANTHER" id="PTHR43283:SF7">
    <property type="entry name" value="BETA-LACTAMASE-RELATED DOMAIN-CONTAINING PROTEIN"/>
    <property type="match status" value="1"/>
</dbReference>
<dbReference type="SUPFAM" id="SSF56601">
    <property type="entry name" value="beta-lactamase/transpeptidase-like"/>
    <property type="match status" value="1"/>
</dbReference>
<evidence type="ECO:0000259" key="1">
    <source>
        <dbReference type="Pfam" id="PF00144"/>
    </source>
</evidence>
<proteinExistence type="predicted"/>
<sequence>MDGSPPALVPPPMEWDRAPWNRWTFQHMREMTPTAEVWRGTGHSARLERREENLDHLPVAGADGAATTLSRLLDETYTDGFLVLKDGAVAYERYFNGMTPRTLHLSQSMAKSVTGSVAGILVGRGVMDPDAPVTTYLPELEDTAWRGASLQHVLDMTTGVRFVEAYEDPNSDIGRVDVACGWKPVPPAGDPAAEWPQHMWDLILSFKETVRPHGERFEYRSIETDVLAFAMERVTGRRLAELVSEELWQKIGAEESACFTVDRAGYALADGGFNATLRDYARFGQLILDGGRGIVPAEWIEATRSGHVHGPDFSPSMPEASYRNQFWVEDPRSRNLMCRGVFGQLIHVDFDARMVTVKLSSWPDFSSVSFSVATLAAVHTIADALK</sequence>
<feature type="domain" description="Beta-lactamase-related" evidence="1">
    <location>
        <begin position="81"/>
        <end position="364"/>
    </location>
</feature>
<dbReference type="Pfam" id="PF00144">
    <property type="entry name" value="Beta-lactamase"/>
    <property type="match status" value="1"/>
</dbReference>
<dbReference type="AlphaFoldDB" id="A0A1L3SYH6"/>
<dbReference type="Proteomes" id="UP000182840">
    <property type="component" value="Chromosome"/>
</dbReference>
<dbReference type="InterPro" id="IPR050789">
    <property type="entry name" value="Diverse_Enzym_Activities"/>
</dbReference>
<protein>
    <submittedName>
        <fullName evidence="2">6-aminohexanoate hydrolase</fullName>
    </submittedName>
</protein>
<dbReference type="PANTHER" id="PTHR43283">
    <property type="entry name" value="BETA-LACTAMASE-RELATED"/>
    <property type="match status" value="1"/>
</dbReference>
<keyword evidence="3" id="KW-1185">Reference proteome</keyword>
<name>A0A1L3SYH6_9HYPH</name>
<gene>
    <name evidence="2" type="ORF">BSQ44_05735</name>
</gene>
<accession>A0A1L3SYH6</accession>
<evidence type="ECO:0000313" key="3">
    <source>
        <dbReference type="Proteomes" id="UP000182840"/>
    </source>
</evidence>
<dbReference type="EMBL" id="CP018171">
    <property type="protein sequence ID" value="APH74430.1"/>
    <property type="molecule type" value="Genomic_DNA"/>
</dbReference>
<dbReference type="Gene3D" id="3.40.710.10">
    <property type="entry name" value="DD-peptidase/beta-lactamase superfamily"/>
    <property type="match status" value="1"/>
</dbReference>
<organism evidence="2 3">
    <name type="scientific">Aquibium oceanicum</name>
    <dbReference type="NCBI Taxonomy" id="1670800"/>
    <lineage>
        <taxon>Bacteria</taxon>
        <taxon>Pseudomonadati</taxon>
        <taxon>Pseudomonadota</taxon>
        <taxon>Alphaproteobacteria</taxon>
        <taxon>Hyphomicrobiales</taxon>
        <taxon>Phyllobacteriaceae</taxon>
        <taxon>Aquibium</taxon>
    </lineage>
</organism>